<dbReference type="PANTHER" id="PTHR36966">
    <property type="entry name" value="REP-ASSOCIATED TYROSINE TRANSPOSASE"/>
    <property type="match status" value="1"/>
</dbReference>
<dbReference type="GO" id="GO:0004803">
    <property type="term" value="F:transposase activity"/>
    <property type="evidence" value="ECO:0007669"/>
    <property type="project" value="InterPro"/>
</dbReference>
<dbReference type="RefSeq" id="WP_132866467.1">
    <property type="nucleotide sequence ID" value="NZ_JTJC03000001.1"/>
</dbReference>
<dbReference type="OrthoDB" id="9794403at2"/>
<proteinExistence type="predicted"/>
<dbReference type="SUPFAM" id="SSF143422">
    <property type="entry name" value="Transposase IS200-like"/>
    <property type="match status" value="1"/>
</dbReference>
<feature type="domain" description="Transposase IS200-like" evidence="1">
    <location>
        <begin position="22"/>
        <end position="165"/>
    </location>
</feature>
<comment type="caution">
    <text evidence="2">The sequence shown here is derived from an EMBL/GenBank/DDBJ whole genome shotgun (WGS) entry which is preliminary data.</text>
</comment>
<organism evidence="2 3">
    <name type="scientific">Scytonema millei VB511283</name>
    <dbReference type="NCBI Taxonomy" id="1245923"/>
    <lineage>
        <taxon>Bacteria</taxon>
        <taxon>Bacillati</taxon>
        <taxon>Cyanobacteriota</taxon>
        <taxon>Cyanophyceae</taxon>
        <taxon>Nostocales</taxon>
        <taxon>Scytonemataceae</taxon>
        <taxon>Scytonema</taxon>
    </lineage>
</organism>
<keyword evidence="3" id="KW-1185">Reference proteome</keyword>
<protein>
    <submittedName>
        <fullName evidence="2">Transposase</fullName>
    </submittedName>
</protein>
<dbReference type="InterPro" id="IPR002686">
    <property type="entry name" value="Transposase_17"/>
</dbReference>
<evidence type="ECO:0000313" key="3">
    <source>
        <dbReference type="Proteomes" id="UP000031532"/>
    </source>
</evidence>
<dbReference type="Gene3D" id="3.30.70.1290">
    <property type="entry name" value="Transposase IS200-like"/>
    <property type="match status" value="1"/>
</dbReference>
<dbReference type="GO" id="GO:0006313">
    <property type="term" value="P:DNA transposition"/>
    <property type="evidence" value="ECO:0007669"/>
    <property type="project" value="InterPro"/>
</dbReference>
<dbReference type="Proteomes" id="UP000031532">
    <property type="component" value="Unassembled WGS sequence"/>
</dbReference>
<dbReference type="SMART" id="SM01321">
    <property type="entry name" value="Y1_Tnp"/>
    <property type="match status" value="1"/>
</dbReference>
<reference evidence="2 3" key="1">
    <citation type="journal article" date="2015" name="Genome Announc.">
        <title>Draft Genome Sequence of the Terrestrial Cyanobacterium Scytonema millei VB511283, Isolated from Eastern India.</title>
        <authorList>
            <person name="Sen D."/>
            <person name="Chandrababunaidu M.M."/>
            <person name="Singh D."/>
            <person name="Sanghi N."/>
            <person name="Ghorai A."/>
            <person name="Mishra G.P."/>
            <person name="Madduluri M."/>
            <person name="Adhikary S.P."/>
            <person name="Tripathy S."/>
        </authorList>
    </citation>
    <scope>NUCLEOTIDE SEQUENCE [LARGE SCALE GENOMIC DNA]</scope>
    <source>
        <strain evidence="2 3">VB511283</strain>
    </source>
</reference>
<accession>A0A9X5I381</accession>
<dbReference type="AlphaFoldDB" id="A0A9X5I381"/>
<gene>
    <name evidence="2" type="ORF">QH73_0000920</name>
</gene>
<dbReference type="InterPro" id="IPR052715">
    <property type="entry name" value="RAYT_transposase"/>
</dbReference>
<dbReference type="InterPro" id="IPR036515">
    <property type="entry name" value="Transposase_17_sf"/>
</dbReference>
<evidence type="ECO:0000313" key="2">
    <source>
        <dbReference type="EMBL" id="NHC33239.1"/>
    </source>
</evidence>
<evidence type="ECO:0000259" key="1">
    <source>
        <dbReference type="SMART" id="SM01321"/>
    </source>
</evidence>
<dbReference type="EMBL" id="JTJC03000001">
    <property type="protein sequence ID" value="NHC33239.1"/>
    <property type="molecule type" value="Genomic_DNA"/>
</dbReference>
<sequence length="180" mass="20776">MISYNSKIHHRQSIRLRGYDYSQAGAYFITICTHHRECLFGEVVDRQMHFKVGCIVAEEWLRSSKIRSGIELDEWVIMPNHIHAIVVFKSSVGIPDPVGAHSCAPLHRKPRSLPSLIAGFKSATTKRINEIRQTPKIPVWQRNFYEQIIRNEGSLSKIQQYIINNPSNWLHDTENLTNSI</sequence>
<dbReference type="PANTHER" id="PTHR36966:SF1">
    <property type="entry name" value="REP-ASSOCIATED TYROSINE TRANSPOSASE"/>
    <property type="match status" value="1"/>
</dbReference>
<name>A0A9X5I381_9CYAN</name>
<dbReference type="GO" id="GO:0043565">
    <property type="term" value="F:sequence-specific DNA binding"/>
    <property type="evidence" value="ECO:0007669"/>
    <property type="project" value="TreeGrafter"/>
</dbReference>